<dbReference type="EMBL" id="PXVD01000017">
    <property type="protein sequence ID" value="MDJ1371874.1"/>
    <property type="molecule type" value="Genomic_DNA"/>
</dbReference>
<keyword evidence="4" id="KW-1185">Reference proteome</keyword>
<dbReference type="PANTHER" id="PTHR42870:SF1">
    <property type="entry name" value="NON-SPECIFIC LIPID-TRANSFER PROTEIN-LIKE 2"/>
    <property type="match status" value="1"/>
</dbReference>
<sequence length="394" mass="40773">MNGRDGDSVLITGWGHTKFGRSPLGLEGLITEAVQDALATAGVEASDIDEIWFGNFNAGLQEFSAPASLALGADNDFWGVPVTHVENACASGSSAFHAGLRAVKSGMARQVLVIGAEKMTSASVETVGRALMSADFDRAGEDSVTGFAELFAQVAERYRERKGSPDDAMAAISHKNHSNGLLNPLAHLQKELSLEFCQAVSEKNPIVAGSLRRTDCSPVSDGAAAVVLSRTSDRSGSASTDGVAVIGSGQANDYVRAEQRDPLALAGSRLAWDRALESAGVGVRDLSFVELHDCFTIAELVLYEALGLAAEGHATSTLEAGRFHRDGELPVNVSGGLKAKGHPVGATGVSQHVMAAMQLTGTAGAAQLPNANIAALHNMGGMGLANNVSVLAAR</sequence>
<dbReference type="InterPro" id="IPR055140">
    <property type="entry name" value="Thiolase_C_2"/>
</dbReference>
<dbReference type="Gene3D" id="3.40.47.10">
    <property type="match status" value="1"/>
</dbReference>
<dbReference type="EC" id="2.3.1.9" evidence="3"/>
<feature type="domain" description="Thiolase N-terminal" evidence="1">
    <location>
        <begin position="11"/>
        <end position="230"/>
    </location>
</feature>
<organism evidence="3 4">
    <name type="scientific">Gulosibacter molinativorax</name>
    <dbReference type="NCBI Taxonomy" id="256821"/>
    <lineage>
        <taxon>Bacteria</taxon>
        <taxon>Bacillati</taxon>
        <taxon>Actinomycetota</taxon>
        <taxon>Actinomycetes</taxon>
        <taxon>Micrococcales</taxon>
        <taxon>Microbacteriaceae</taxon>
        <taxon>Gulosibacter</taxon>
    </lineage>
</organism>
<comment type="caution">
    <text evidence="3">The sequence shown here is derived from an EMBL/GenBank/DDBJ whole genome shotgun (WGS) entry which is preliminary data.</text>
</comment>
<dbReference type="GO" id="GO:0003985">
    <property type="term" value="F:acetyl-CoA C-acetyltransferase activity"/>
    <property type="evidence" value="ECO:0007669"/>
    <property type="project" value="UniProtKB-EC"/>
</dbReference>
<dbReference type="Pfam" id="PF22691">
    <property type="entry name" value="Thiolase_C_1"/>
    <property type="match status" value="1"/>
</dbReference>
<dbReference type="NCBIfam" id="NF005704">
    <property type="entry name" value="PRK07516.1"/>
    <property type="match status" value="1"/>
</dbReference>
<evidence type="ECO:0000313" key="3">
    <source>
        <dbReference type="EMBL" id="MDJ1371874.1"/>
    </source>
</evidence>
<dbReference type="InterPro" id="IPR020616">
    <property type="entry name" value="Thiolase_N"/>
</dbReference>
<evidence type="ECO:0000259" key="1">
    <source>
        <dbReference type="Pfam" id="PF00108"/>
    </source>
</evidence>
<dbReference type="Pfam" id="PF00108">
    <property type="entry name" value="Thiolase_N"/>
    <property type="match status" value="1"/>
</dbReference>
<keyword evidence="3" id="KW-0012">Acyltransferase</keyword>
<feature type="domain" description="Thiolase C-terminal" evidence="2">
    <location>
        <begin position="249"/>
        <end position="392"/>
    </location>
</feature>
<dbReference type="Proteomes" id="UP001170379">
    <property type="component" value="Unassembled WGS sequence"/>
</dbReference>
<protein>
    <submittedName>
        <fullName evidence="3">Acetyl-CoA acetyltransferase</fullName>
        <ecNumber evidence="3">2.3.1.9</ecNumber>
    </submittedName>
</protein>
<dbReference type="SUPFAM" id="SSF53901">
    <property type="entry name" value="Thiolase-like"/>
    <property type="match status" value="1"/>
</dbReference>
<evidence type="ECO:0000313" key="4">
    <source>
        <dbReference type="Proteomes" id="UP001170379"/>
    </source>
</evidence>
<name>A0ABT7C9H7_9MICO</name>
<reference evidence="3" key="2">
    <citation type="journal article" date="2022" name="Sci. Rep.">
        <title>In silico prediction of the enzymes involved in the degradation of the herbicide molinate by Gulosibacter molinativorax ON4T.</title>
        <authorList>
            <person name="Lopes A.R."/>
            <person name="Bunin E."/>
            <person name="Viana A.T."/>
            <person name="Froufe H."/>
            <person name="Munoz-Merida A."/>
            <person name="Pinho D."/>
            <person name="Figueiredo J."/>
            <person name="Barroso C."/>
            <person name="Vaz-Moreira I."/>
            <person name="Bellanger X."/>
            <person name="Egas C."/>
            <person name="Nunes O.C."/>
        </authorList>
    </citation>
    <scope>NUCLEOTIDE SEQUENCE</scope>
    <source>
        <strain evidence="3">ON4</strain>
    </source>
</reference>
<dbReference type="InterPro" id="IPR002155">
    <property type="entry name" value="Thiolase"/>
</dbReference>
<accession>A0ABT7C9H7</accession>
<keyword evidence="3" id="KW-0808">Transferase</keyword>
<dbReference type="InterPro" id="IPR016039">
    <property type="entry name" value="Thiolase-like"/>
</dbReference>
<evidence type="ECO:0000259" key="2">
    <source>
        <dbReference type="Pfam" id="PF22691"/>
    </source>
</evidence>
<dbReference type="RefSeq" id="WP_026937231.1">
    <property type="nucleotide sequence ID" value="NZ_CP028426.1"/>
</dbReference>
<proteinExistence type="predicted"/>
<gene>
    <name evidence="3" type="ORF">C7K25_10930</name>
</gene>
<dbReference type="PANTHER" id="PTHR42870">
    <property type="entry name" value="ACETYL-COA C-ACETYLTRANSFERASE"/>
    <property type="match status" value="1"/>
</dbReference>
<reference evidence="3" key="1">
    <citation type="submission" date="2018-03" db="EMBL/GenBank/DDBJ databases">
        <authorList>
            <person name="Nunes O.C."/>
            <person name="Lopes A.R."/>
            <person name="Froufe H."/>
            <person name="Munoz-Merida A."/>
            <person name="Barroso C."/>
            <person name="Egas C."/>
        </authorList>
    </citation>
    <scope>NUCLEOTIDE SEQUENCE</scope>
    <source>
        <strain evidence="3">ON4</strain>
    </source>
</reference>
<dbReference type="PIRSF" id="PIRSF000429">
    <property type="entry name" value="Ac-CoA_Ac_transf"/>
    <property type="match status" value="1"/>
</dbReference>
<dbReference type="CDD" id="cd00829">
    <property type="entry name" value="SCP-x_thiolase"/>
    <property type="match status" value="1"/>
</dbReference>